<feature type="region of interest" description="Disordered" evidence="1">
    <location>
        <begin position="386"/>
        <end position="419"/>
    </location>
</feature>
<proteinExistence type="predicted"/>
<dbReference type="OrthoDB" id="3918601at2759"/>
<keyword evidence="2" id="KW-0812">Transmembrane</keyword>
<feature type="domain" description="Rhodopsin" evidence="3">
    <location>
        <begin position="26"/>
        <end position="258"/>
    </location>
</feature>
<dbReference type="AlphaFoldDB" id="A0A438NGH3"/>
<organism evidence="4 5">
    <name type="scientific">Exophiala mesophila</name>
    <name type="common">Black yeast-like fungus</name>
    <dbReference type="NCBI Taxonomy" id="212818"/>
    <lineage>
        <taxon>Eukaryota</taxon>
        <taxon>Fungi</taxon>
        <taxon>Dikarya</taxon>
        <taxon>Ascomycota</taxon>
        <taxon>Pezizomycotina</taxon>
        <taxon>Eurotiomycetes</taxon>
        <taxon>Chaetothyriomycetidae</taxon>
        <taxon>Chaetothyriales</taxon>
        <taxon>Herpotrichiellaceae</taxon>
        <taxon>Exophiala</taxon>
    </lineage>
</organism>
<evidence type="ECO:0000256" key="2">
    <source>
        <dbReference type="SAM" id="Phobius"/>
    </source>
</evidence>
<dbReference type="Pfam" id="PF20684">
    <property type="entry name" value="Fung_rhodopsin"/>
    <property type="match status" value="1"/>
</dbReference>
<feature type="transmembrane region" description="Helical" evidence="2">
    <location>
        <begin position="42"/>
        <end position="64"/>
    </location>
</feature>
<feature type="transmembrane region" description="Helical" evidence="2">
    <location>
        <begin position="119"/>
        <end position="141"/>
    </location>
</feature>
<feature type="transmembrane region" description="Helical" evidence="2">
    <location>
        <begin position="196"/>
        <end position="217"/>
    </location>
</feature>
<feature type="transmembrane region" description="Helical" evidence="2">
    <location>
        <begin position="84"/>
        <end position="107"/>
    </location>
</feature>
<dbReference type="EMBL" id="NAJM01000003">
    <property type="protein sequence ID" value="RVX74806.1"/>
    <property type="molecule type" value="Genomic_DNA"/>
</dbReference>
<protein>
    <recommendedName>
        <fullName evidence="3">Rhodopsin domain-containing protein</fullName>
    </recommendedName>
</protein>
<comment type="caution">
    <text evidence="4">The sequence shown here is derived from an EMBL/GenBank/DDBJ whole genome shotgun (WGS) entry which is preliminary data.</text>
</comment>
<evidence type="ECO:0000256" key="1">
    <source>
        <dbReference type="SAM" id="MobiDB-lite"/>
    </source>
</evidence>
<sequence length="545" mass="61177">MSNYRGSALEVLTVAFAGVSLVIVALRAVARHRIARVFEATDILLPISLVFLLAQSALVRIALLDGLGRHTEDLTDDQISLFQKLIYGSNLAFQLVLSLDQVVILLLIKSVEPQLPVRIGCNVLFGFIILYSIAALAIQGFQCSLPEPWNVTADRCINRQAFFTGFISANILVDILTLILPILMVCKLKTSRDKKIFVCILFGARVSVPVVTVFQTLHLHSVLGSEDLTWDIVPYQTWVQVIMNLSLITACLPSLGRMMWELWAFGSGLRTSTVDKTSESKDFGHELGLPQGQSWFAEKKEASVTVREVRSFDSTSTVDDEQKTQKTLPALPRRTTSRFRPVRKQDHHYRRPASLTRDKRYLPAMEFSALDMPSPTVMIQRHKYEEEVNSRKQFPFPPHSSSNKPSPLAASLPPGRLEEPLPVYTHSAPIREPTLPQVADTYHEADMSSIDIDSYYMMNNVPPHDPGRTEMVLQHMIDELKSQNSSFYSRVQSSVYSVPRMQSSVYSISRTQSPLHATVRTQSPLHATVRTQSPLYPGKNEGGWI</sequence>
<feature type="transmembrane region" description="Helical" evidence="2">
    <location>
        <begin position="12"/>
        <end position="30"/>
    </location>
</feature>
<accession>A0A438NGH3</accession>
<reference evidence="4 5" key="1">
    <citation type="submission" date="2017-03" db="EMBL/GenBank/DDBJ databases">
        <title>Genomes of endolithic fungi from Antarctica.</title>
        <authorList>
            <person name="Coleine C."/>
            <person name="Masonjones S."/>
            <person name="Stajich J.E."/>
        </authorList>
    </citation>
    <scope>NUCLEOTIDE SEQUENCE [LARGE SCALE GENOMIC DNA]</scope>
    <source>
        <strain evidence="4 5">CCFEE 6314</strain>
    </source>
</reference>
<name>A0A438NGH3_EXOME</name>
<evidence type="ECO:0000259" key="3">
    <source>
        <dbReference type="Pfam" id="PF20684"/>
    </source>
</evidence>
<dbReference type="PANTHER" id="PTHR38794">
    <property type="entry name" value="INTEGRAL MEMBRANE PROTEIN"/>
    <property type="match status" value="1"/>
</dbReference>
<evidence type="ECO:0000313" key="5">
    <source>
        <dbReference type="Proteomes" id="UP000288859"/>
    </source>
</evidence>
<keyword evidence="2" id="KW-0472">Membrane</keyword>
<keyword evidence="2" id="KW-1133">Transmembrane helix</keyword>
<gene>
    <name evidence="4" type="ORF">B0A52_01083</name>
</gene>
<dbReference type="VEuPathDB" id="FungiDB:PV10_00582"/>
<dbReference type="InterPro" id="IPR049326">
    <property type="entry name" value="Rhodopsin_dom_fungi"/>
</dbReference>
<feature type="transmembrane region" description="Helical" evidence="2">
    <location>
        <begin position="161"/>
        <end position="184"/>
    </location>
</feature>
<evidence type="ECO:0000313" key="4">
    <source>
        <dbReference type="EMBL" id="RVX74806.1"/>
    </source>
</evidence>
<dbReference type="Proteomes" id="UP000288859">
    <property type="component" value="Unassembled WGS sequence"/>
</dbReference>
<dbReference type="PANTHER" id="PTHR38794:SF1">
    <property type="entry name" value="INTEGRAL MEMBRANE PROTEIN"/>
    <property type="match status" value="1"/>
</dbReference>